<dbReference type="Gene3D" id="3.30.70.890">
    <property type="entry name" value="GHMP kinase, C-terminal domain"/>
    <property type="match status" value="1"/>
</dbReference>
<dbReference type="Pfam" id="PF08544">
    <property type="entry name" value="GHMP_kinases_C"/>
    <property type="match status" value="1"/>
</dbReference>
<evidence type="ECO:0000256" key="1">
    <source>
        <dbReference type="ARBA" id="ARBA00009684"/>
    </source>
</evidence>
<keyword evidence="5 10" id="KW-0547">Nucleotide-binding</keyword>
<feature type="active site" evidence="10">
    <location>
        <position position="142"/>
    </location>
</feature>
<dbReference type="PANTHER" id="PTHR43527">
    <property type="entry name" value="4-DIPHOSPHOCYTIDYL-2-C-METHYL-D-ERYTHRITOL KINASE, CHLOROPLASTIC"/>
    <property type="match status" value="1"/>
</dbReference>
<dbReference type="HAMAP" id="MF_00061">
    <property type="entry name" value="IspE"/>
    <property type="match status" value="1"/>
</dbReference>
<dbReference type="Pfam" id="PF00288">
    <property type="entry name" value="GHMP_kinases_N"/>
    <property type="match status" value="1"/>
</dbReference>
<dbReference type="PIRSF" id="PIRSF010376">
    <property type="entry name" value="IspE"/>
    <property type="match status" value="1"/>
</dbReference>
<dbReference type="AlphaFoldDB" id="A0A4Q7MAQ0"/>
<feature type="domain" description="GHMP kinase C-terminal" evidence="12">
    <location>
        <begin position="214"/>
        <end position="278"/>
    </location>
</feature>
<dbReference type="NCBIfam" id="NF011202">
    <property type="entry name" value="PRK14608.1"/>
    <property type="match status" value="1"/>
</dbReference>
<dbReference type="InterPro" id="IPR006204">
    <property type="entry name" value="GHMP_kinase_N_dom"/>
</dbReference>
<evidence type="ECO:0000256" key="4">
    <source>
        <dbReference type="ARBA" id="ARBA00022679"/>
    </source>
</evidence>
<dbReference type="InterPro" id="IPR036554">
    <property type="entry name" value="GHMP_kinase_C_sf"/>
</dbReference>
<evidence type="ECO:0000256" key="7">
    <source>
        <dbReference type="ARBA" id="ARBA00022840"/>
    </source>
</evidence>
<dbReference type="GO" id="GO:0019288">
    <property type="term" value="P:isopentenyl diphosphate biosynthetic process, methylerythritol 4-phosphate pathway"/>
    <property type="evidence" value="ECO:0007669"/>
    <property type="project" value="UniProtKB-UniRule"/>
</dbReference>
<dbReference type="InterPro" id="IPR014721">
    <property type="entry name" value="Ribsml_uS5_D2-typ_fold_subgr"/>
</dbReference>
<evidence type="ECO:0000256" key="5">
    <source>
        <dbReference type="ARBA" id="ARBA00022741"/>
    </source>
</evidence>
<evidence type="ECO:0000256" key="9">
    <source>
        <dbReference type="ARBA" id="ARBA00032554"/>
    </source>
</evidence>
<proteinExistence type="inferred from homology"/>
<comment type="catalytic activity">
    <reaction evidence="10">
        <text>4-CDP-2-C-methyl-D-erythritol + ATP = 4-CDP-2-C-methyl-D-erythritol 2-phosphate + ADP + H(+)</text>
        <dbReference type="Rhea" id="RHEA:18437"/>
        <dbReference type="ChEBI" id="CHEBI:15378"/>
        <dbReference type="ChEBI" id="CHEBI:30616"/>
        <dbReference type="ChEBI" id="CHEBI:57823"/>
        <dbReference type="ChEBI" id="CHEBI:57919"/>
        <dbReference type="ChEBI" id="CHEBI:456216"/>
        <dbReference type="EC" id="2.7.1.148"/>
    </reaction>
</comment>
<evidence type="ECO:0000259" key="12">
    <source>
        <dbReference type="Pfam" id="PF08544"/>
    </source>
</evidence>
<comment type="pathway">
    <text evidence="10">Isoprenoid biosynthesis; isopentenyl diphosphate biosynthesis via DXP pathway; isopentenyl diphosphate from 1-deoxy-D-xylulose 5-phosphate: step 3/6.</text>
</comment>
<gene>
    <name evidence="10" type="primary">ispE</name>
    <name evidence="13" type="ORF">EV679_3053</name>
</gene>
<evidence type="ECO:0000259" key="11">
    <source>
        <dbReference type="Pfam" id="PF00288"/>
    </source>
</evidence>
<evidence type="ECO:0000256" key="10">
    <source>
        <dbReference type="HAMAP-Rule" id="MF_00061"/>
    </source>
</evidence>
<keyword evidence="6 10" id="KW-0418">Kinase</keyword>
<dbReference type="SUPFAM" id="SSF55060">
    <property type="entry name" value="GHMP Kinase, C-terminal domain"/>
    <property type="match status" value="1"/>
</dbReference>
<dbReference type="UniPathway" id="UPA00056">
    <property type="reaction ID" value="UER00094"/>
</dbReference>
<comment type="function">
    <text evidence="10">Catalyzes the phosphorylation of the position 2 hydroxy group of 4-diphosphocytidyl-2C-methyl-D-erythritol.</text>
</comment>
<feature type="domain" description="GHMP kinase N-terminal" evidence="11">
    <location>
        <begin position="72"/>
        <end position="149"/>
    </location>
</feature>
<evidence type="ECO:0000256" key="8">
    <source>
        <dbReference type="ARBA" id="ARBA00023229"/>
    </source>
</evidence>
<dbReference type="GO" id="GO:0016114">
    <property type="term" value="P:terpenoid biosynthetic process"/>
    <property type="evidence" value="ECO:0007669"/>
    <property type="project" value="UniProtKB-UniRule"/>
</dbReference>
<sequence>MLYRPGICLHDVPAPAKINLFLHVVGRREDGYHLLQTAFQFLDLADTLHFDLRTDGRIVLQDATAGVKHDDNLVVRAARNLQAACGTTLGADIRLEKRIPMGGGLGGGSSDAASTLIALNRLWNAGLDRQALMRLGLVLGADVPVFLFGDNAFAEGVGEKLQALVLPPRVYLVLRPGVSIPTVEIFSAKDLTRDSERIIMAFFSEMTKTNEGNISEFGRNDLETVAFSRYPAVRQVAEWMSEEGFPVRMSGSGSCLFGEFHDLDKAVLAERKFAAKMRAVQFPGNGEAAPVETYVCRGLSEHPLKQWVV</sequence>
<feature type="active site" evidence="10">
    <location>
        <position position="17"/>
    </location>
</feature>
<dbReference type="InterPro" id="IPR004424">
    <property type="entry name" value="IspE"/>
</dbReference>
<protein>
    <recommendedName>
        <fullName evidence="3 10">4-diphosphocytidyl-2-C-methyl-D-erythritol kinase</fullName>
        <shortName evidence="10">CMK</shortName>
        <ecNumber evidence="2 10">2.7.1.148</ecNumber>
    </recommendedName>
    <alternativeName>
        <fullName evidence="9 10">4-(cytidine-5'-diphospho)-2-C-methyl-D-erythritol kinase</fullName>
    </alternativeName>
</protein>
<dbReference type="InterPro" id="IPR013750">
    <property type="entry name" value="GHMP_kinase_C_dom"/>
</dbReference>
<reference evidence="13 14" key="1">
    <citation type="submission" date="2019-02" db="EMBL/GenBank/DDBJ databases">
        <title>Genomic Encyclopedia of Type Strains, Phase IV (KMG-IV): sequencing the most valuable type-strain genomes for metagenomic binning, comparative biology and taxonomic classification.</title>
        <authorList>
            <person name="Goeker M."/>
        </authorList>
    </citation>
    <scope>NUCLEOTIDE SEQUENCE [LARGE SCALE GENOMIC DNA]</scope>
    <source>
        <strain evidence="13 14">DSM 16618</strain>
    </source>
</reference>
<keyword evidence="7 10" id="KW-0067">ATP-binding</keyword>
<evidence type="ECO:0000256" key="2">
    <source>
        <dbReference type="ARBA" id="ARBA00012052"/>
    </source>
</evidence>
<dbReference type="SUPFAM" id="SSF54211">
    <property type="entry name" value="Ribosomal protein S5 domain 2-like"/>
    <property type="match status" value="1"/>
</dbReference>
<dbReference type="Gene3D" id="3.30.230.10">
    <property type="match status" value="1"/>
</dbReference>
<dbReference type="EMBL" id="SGWZ01000006">
    <property type="protein sequence ID" value="RZS65265.1"/>
    <property type="molecule type" value="Genomic_DNA"/>
</dbReference>
<dbReference type="Proteomes" id="UP000292039">
    <property type="component" value="Unassembled WGS sequence"/>
</dbReference>
<evidence type="ECO:0000256" key="3">
    <source>
        <dbReference type="ARBA" id="ARBA00017473"/>
    </source>
</evidence>
<evidence type="ECO:0000256" key="6">
    <source>
        <dbReference type="ARBA" id="ARBA00022777"/>
    </source>
</evidence>
<keyword evidence="4 10" id="KW-0808">Transferase</keyword>
<evidence type="ECO:0000313" key="13">
    <source>
        <dbReference type="EMBL" id="RZS65265.1"/>
    </source>
</evidence>
<organism evidence="13 14">
    <name type="scientific">Kerstersia gyiorum</name>
    <dbReference type="NCBI Taxonomy" id="206506"/>
    <lineage>
        <taxon>Bacteria</taxon>
        <taxon>Pseudomonadati</taxon>
        <taxon>Pseudomonadota</taxon>
        <taxon>Betaproteobacteria</taxon>
        <taxon>Burkholderiales</taxon>
        <taxon>Alcaligenaceae</taxon>
        <taxon>Kerstersia</taxon>
    </lineage>
</organism>
<name>A0A4Q7MAQ0_9BURK</name>
<comment type="similarity">
    <text evidence="1 10">Belongs to the GHMP kinase family. IspE subfamily.</text>
</comment>
<dbReference type="InterPro" id="IPR020568">
    <property type="entry name" value="Ribosomal_Su5_D2-typ_SF"/>
</dbReference>
<dbReference type="GO" id="GO:0050515">
    <property type="term" value="F:4-(cytidine 5'-diphospho)-2-C-methyl-D-erythritol kinase activity"/>
    <property type="evidence" value="ECO:0007669"/>
    <property type="project" value="UniProtKB-UniRule"/>
</dbReference>
<feature type="binding site" evidence="10">
    <location>
        <begin position="100"/>
        <end position="110"/>
    </location>
    <ligand>
        <name>ATP</name>
        <dbReference type="ChEBI" id="CHEBI:30616"/>
    </ligand>
</feature>
<keyword evidence="8 10" id="KW-0414">Isoprene biosynthesis</keyword>
<accession>A0A4Q7MAQ0</accession>
<comment type="caution">
    <text evidence="13">The sequence shown here is derived from an EMBL/GenBank/DDBJ whole genome shotgun (WGS) entry which is preliminary data.</text>
</comment>
<dbReference type="GO" id="GO:0005524">
    <property type="term" value="F:ATP binding"/>
    <property type="evidence" value="ECO:0007669"/>
    <property type="project" value="UniProtKB-UniRule"/>
</dbReference>
<dbReference type="NCBIfam" id="TIGR00154">
    <property type="entry name" value="ispE"/>
    <property type="match status" value="1"/>
</dbReference>
<evidence type="ECO:0000313" key="14">
    <source>
        <dbReference type="Proteomes" id="UP000292039"/>
    </source>
</evidence>
<dbReference type="PANTHER" id="PTHR43527:SF2">
    <property type="entry name" value="4-DIPHOSPHOCYTIDYL-2-C-METHYL-D-ERYTHRITOL KINASE, CHLOROPLASTIC"/>
    <property type="match status" value="1"/>
</dbReference>
<dbReference type="EC" id="2.7.1.148" evidence="2 10"/>